<accession>A0A840FQQ8</accession>
<dbReference type="EMBL" id="JACIFZ010000009">
    <property type="protein sequence ID" value="MBB4224916.1"/>
    <property type="molecule type" value="Genomic_DNA"/>
</dbReference>
<comment type="caution">
    <text evidence="1">The sequence shown here is derived from an EMBL/GenBank/DDBJ whole genome shotgun (WGS) entry which is preliminary data.</text>
</comment>
<sequence>MTTNENAKGGRWVYARYIRRKDGTVVYPKNAKFFRFWVEK</sequence>
<organism evidence="1 2">
    <name type="scientific">Variovorax guangxiensis</name>
    <dbReference type="NCBI Taxonomy" id="1775474"/>
    <lineage>
        <taxon>Bacteria</taxon>
        <taxon>Pseudomonadati</taxon>
        <taxon>Pseudomonadota</taxon>
        <taxon>Betaproteobacteria</taxon>
        <taxon>Burkholderiales</taxon>
        <taxon>Comamonadaceae</taxon>
        <taxon>Variovorax</taxon>
    </lineage>
</organism>
<gene>
    <name evidence="1" type="ORF">GGD71_005725</name>
</gene>
<name>A0A840FQQ8_9BURK</name>
<proteinExistence type="predicted"/>
<evidence type="ECO:0000313" key="2">
    <source>
        <dbReference type="Proteomes" id="UP000524450"/>
    </source>
</evidence>
<dbReference type="AlphaFoldDB" id="A0A840FQQ8"/>
<dbReference type="Proteomes" id="UP000524450">
    <property type="component" value="Unassembled WGS sequence"/>
</dbReference>
<evidence type="ECO:0000313" key="1">
    <source>
        <dbReference type="EMBL" id="MBB4224916.1"/>
    </source>
</evidence>
<reference evidence="1 2" key="1">
    <citation type="submission" date="2020-08" db="EMBL/GenBank/DDBJ databases">
        <title>Genomic Encyclopedia of Type Strains, Phase IV (KMG-V): Genome sequencing to study the core and pangenomes of soil and plant-associated prokaryotes.</title>
        <authorList>
            <person name="Whitman W."/>
        </authorList>
    </citation>
    <scope>NUCLEOTIDE SEQUENCE [LARGE SCALE GENOMIC DNA]</scope>
    <source>
        <strain evidence="1 2">34/80</strain>
    </source>
</reference>
<protein>
    <submittedName>
        <fullName evidence="1">Uncharacterized protein</fullName>
    </submittedName>
</protein>